<evidence type="ECO:0000313" key="2">
    <source>
        <dbReference type="EMBL" id="RVT48450.1"/>
    </source>
</evidence>
<evidence type="ECO:0000256" key="1">
    <source>
        <dbReference type="SAM" id="MobiDB-lite"/>
    </source>
</evidence>
<evidence type="ECO:0000313" key="3">
    <source>
        <dbReference type="Proteomes" id="UP000288178"/>
    </source>
</evidence>
<reference evidence="2 3" key="1">
    <citation type="submission" date="2019-01" db="EMBL/GenBank/DDBJ databases">
        <authorList>
            <person name="Chen W.-M."/>
        </authorList>
    </citation>
    <scope>NUCLEOTIDE SEQUENCE [LARGE SCALE GENOMIC DNA]</scope>
    <source>
        <strain evidence="2 3">ICH-3</strain>
    </source>
</reference>
<dbReference type="AlphaFoldDB" id="A0A437JNQ2"/>
<gene>
    <name evidence="2" type="ORF">ENE75_22425</name>
</gene>
<name>A0A437JNQ2_9BURK</name>
<accession>A0A437JNQ2</accession>
<comment type="caution">
    <text evidence="2">The sequence shown here is derived from an EMBL/GenBank/DDBJ whole genome shotgun (WGS) entry which is preliminary data.</text>
</comment>
<dbReference type="RefSeq" id="WP_128200889.1">
    <property type="nucleotide sequence ID" value="NZ_SACT01000010.1"/>
</dbReference>
<dbReference type="OrthoDB" id="9157639at2"/>
<keyword evidence="3" id="KW-1185">Reference proteome</keyword>
<sequence>MDEDDPFALKLRSSAAETLEAASQRLKPVQRVSASLYRAVEVMREPNGRVTRIGKIWHSDLERVRRFGHALAANTAGDHVQVADSGGRVIETIPPPPPGTPPRGWGDWTSSRIPSREPSPAALPTVTARVPTLQPPPSGVPPIVPPALPASLASATARAMAPGQPALGSESRVERTNPLPPTHV</sequence>
<organism evidence="2 3">
    <name type="scientific">Rubrivivax albus</name>
    <dbReference type="NCBI Taxonomy" id="2499835"/>
    <lineage>
        <taxon>Bacteria</taxon>
        <taxon>Pseudomonadati</taxon>
        <taxon>Pseudomonadota</taxon>
        <taxon>Betaproteobacteria</taxon>
        <taxon>Burkholderiales</taxon>
        <taxon>Sphaerotilaceae</taxon>
        <taxon>Rubrivivax</taxon>
    </lineage>
</organism>
<proteinExistence type="predicted"/>
<dbReference type="Proteomes" id="UP000288178">
    <property type="component" value="Unassembled WGS sequence"/>
</dbReference>
<protein>
    <submittedName>
        <fullName evidence="2">Uncharacterized protein</fullName>
    </submittedName>
</protein>
<dbReference type="EMBL" id="SACT01000010">
    <property type="protein sequence ID" value="RVT48450.1"/>
    <property type="molecule type" value="Genomic_DNA"/>
</dbReference>
<feature type="region of interest" description="Disordered" evidence="1">
    <location>
        <begin position="155"/>
        <end position="184"/>
    </location>
</feature>